<dbReference type="Proteomes" id="UP000430508">
    <property type="component" value="Chromosome"/>
</dbReference>
<dbReference type="Pfam" id="PF01042">
    <property type="entry name" value="Ribonuc_L-PSP"/>
    <property type="match status" value="2"/>
</dbReference>
<dbReference type="RefSeq" id="WP_025205086.1">
    <property type="nucleotide sequence ID" value="NZ_CP046996.1"/>
</dbReference>
<dbReference type="Gene3D" id="3.30.1330.40">
    <property type="entry name" value="RutC-like"/>
    <property type="match status" value="2"/>
</dbReference>
<dbReference type="InterPro" id="IPR006175">
    <property type="entry name" value="YjgF/YER057c/UK114"/>
</dbReference>
<organism evidence="2 3">
    <name type="scientific">Dehalobacter restrictus</name>
    <dbReference type="NCBI Taxonomy" id="55583"/>
    <lineage>
        <taxon>Bacteria</taxon>
        <taxon>Bacillati</taxon>
        <taxon>Bacillota</taxon>
        <taxon>Clostridia</taxon>
        <taxon>Eubacteriales</taxon>
        <taxon>Desulfitobacteriaceae</taxon>
        <taxon>Dehalobacter</taxon>
    </lineage>
</organism>
<evidence type="ECO:0000313" key="3">
    <source>
        <dbReference type="Proteomes" id="UP000430508"/>
    </source>
</evidence>
<dbReference type="SUPFAM" id="SSF55298">
    <property type="entry name" value="YjgF-like"/>
    <property type="match status" value="2"/>
</dbReference>
<protein>
    <submittedName>
        <fullName evidence="2">Uncharacterized protein</fullName>
    </submittedName>
</protein>
<dbReference type="GO" id="GO:0005829">
    <property type="term" value="C:cytosol"/>
    <property type="evidence" value="ECO:0007669"/>
    <property type="project" value="TreeGrafter"/>
</dbReference>
<name>A0A857DE48_9FIRM</name>
<reference evidence="2 3" key="1">
    <citation type="submission" date="2019-12" db="EMBL/GenBank/DDBJ databases">
        <title>Sequence classification of anaerobic respiratory reductive dehalogenases: First we see many, then we see few.</title>
        <authorList>
            <person name="Molenda O."/>
            <person name="Puentes Jacome L.A."/>
            <person name="Cao X."/>
            <person name="Nesbo C.L."/>
            <person name="Tang S."/>
            <person name="Morson N."/>
            <person name="Patron J."/>
            <person name="Lomheim L."/>
            <person name="Wishart D.S."/>
            <person name="Edwards E.A."/>
        </authorList>
    </citation>
    <scope>NUCLEOTIDE SEQUENCE [LARGE SCALE GENOMIC DNA]</scope>
    <source>
        <strain evidence="2 3">12DCA</strain>
    </source>
</reference>
<dbReference type="AlphaFoldDB" id="A0A857DE48"/>
<comment type="similarity">
    <text evidence="1">Belongs to the RutC family.</text>
</comment>
<evidence type="ECO:0000256" key="1">
    <source>
        <dbReference type="ARBA" id="ARBA00010552"/>
    </source>
</evidence>
<dbReference type="GO" id="GO:0019239">
    <property type="term" value="F:deaminase activity"/>
    <property type="evidence" value="ECO:0007669"/>
    <property type="project" value="TreeGrafter"/>
</dbReference>
<gene>
    <name evidence="2" type="ORF">GQ588_02040</name>
</gene>
<accession>A0A857DE48</accession>
<proteinExistence type="inferred from homology"/>
<dbReference type="PANTHER" id="PTHR11803">
    <property type="entry name" value="2-IMINOBUTANOATE/2-IMINOPROPANOATE DEAMINASE RIDA"/>
    <property type="match status" value="1"/>
</dbReference>
<dbReference type="CDD" id="cd00448">
    <property type="entry name" value="YjgF_YER057c_UK114_family"/>
    <property type="match status" value="1"/>
</dbReference>
<dbReference type="InterPro" id="IPR035959">
    <property type="entry name" value="RutC-like_sf"/>
</dbReference>
<dbReference type="PANTHER" id="PTHR11803:SF58">
    <property type="entry name" value="PROTEIN HMF1-RELATED"/>
    <property type="match status" value="1"/>
</dbReference>
<dbReference type="EMBL" id="CP046996">
    <property type="protein sequence ID" value="QGZ99519.1"/>
    <property type="molecule type" value="Genomic_DNA"/>
</dbReference>
<evidence type="ECO:0000313" key="2">
    <source>
        <dbReference type="EMBL" id="QGZ99519.1"/>
    </source>
</evidence>
<sequence>MMDTLRTKENQPVNNGADDNYLFFSSLELIDYFVNNLADKDIRTQTKRILEMARVFMRKKDFKLEDIYSVLIMVKNIGLGSQIDEVFSLYFKEGNYPIRVFIQIADLESTADVELEFSAYRGQKKYINNGKLFLSEGPFSQGVIIENYYHGSAIQPFSSLDQRLIEGDFKQAVRQCLENLKNTLESAGSSLNQIYSFMVYLKDLNALPEVEEIVGQYISNQSEILQDAIKIEQFKGNHNIEIACSAYLC</sequence>